<protein>
    <submittedName>
        <fullName evidence="1">Uncharacterized protein</fullName>
    </submittedName>
</protein>
<dbReference type="Proteomes" id="UP000178448">
    <property type="component" value="Unassembled WGS sequence"/>
</dbReference>
<sequence length="59" mass="6840">MDGKLLLTQLGLGLSRMLGRKKRERVSPLTRERQEFEEEARSQLEQLKKKGLSIPVFTL</sequence>
<proteinExistence type="predicted"/>
<reference evidence="1 2" key="1">
    <citation type="journal article" date="2016" name="Nat. Commun.">
        <title>Thousands of microbial genomes shed light on interconnected biogeochemical processes in an aquifer system.</title>
        <authorList>
            <person name="Anantharaman K."/>
            <person name="Brown C.T."/>
            <person name="Hug L.A."/>
            <person name="Sharon I."/>
            <person name="Castelle C.J."/>
            <person name="Probst A.J."/>
            <person name="Thomas B.C."/>
            <person name="Singh A."/>
            <person name="Wilkins M.J."/>
            <person name="Karaoz U."/>
            <person name="Brodie E.L."/>
            <person name="Williams K.H."/>
            <person name="Hubbard S.S."/>
            <person name="Banfield J.F."/>
        </authorList>
    </citation>
    <scope>NUCLEOTIDE SEQUENCE [LARGE SCALE GENOMIC DNA]</scope>
</reference>
<gene>
    <name evidence="1" type="ORF">A2Z33_03700</name>
</gene>
<evidence type="ECO:0000313" key="1">
    <source>
        <dbReference type="EMBL" id="OGG04228.1"/>
    </source>
</evidence>
<accession>A0A1F5YVI7</accession>
<dbReference type="AlphaFoldDB" id="A0A1F5YVI7"/>
<name>A0A1F5YVI7_9BACT</name>
<dbReference type="EMBL" id="MFJD01000004">
    <property type="protein sequence ID" value="OGG04228.1"/>
    <property type="molecule type" value="Genomic_DNA"/>
</dbReference>
<evidence type="ECO:0000313" key="2">
    <source>
        <dbReference type="Proteomes" id="UP000178448"/>
    </source>
</evidence>
<organism evidence="1 2">
    <name type="scientific">Candidatus Gottesmanbacteria bacterium RBG_16_52_11</name>
    <dbReference type="NCBI Taxonomy" id="1798374"/>
    <lineage>
        <taxon>Bacteria</taxon>
        <taxon>Candidatus Gottesmaniibacteriota</taxon>
    </lineage>
</organism>
<comment type="caution">
    <text evidence="1">The sequence shown here is derived from an EMBL/GenBank/DDBJ whole genome shotgun (WGS) entry which is preliminary data.</text>
</comment>